<name>A0A0H3B086_YERPY</name>
<dbReference type="AlphaFoldDB" id="A0A0H3B086"/>
<dbReference type="KEGG" id="ypy:YPK_0908"/>
<dbReference type="GeneID" id="49787119"/>
<evidence type="ECO:0008006" key="2">
    <source>
        <dbReference type="Google" id="ProtNLM"/>
    </source>
</evidence>
<dbReference type="RefSeq" id="WP_012303691.1">
    <property type="nucleotide sequence ID" value="NZ_CP009792.1"/>
</dbReference>
<gene>
    <name evidence="1" type="ordered locus">YPK_0908</name>
</gene>
<dbReference type="EMBL" id="CP000950">
    <property type="protein sequence ID" value="ACA67209.1"/>
    <property type="molecule type" value="Genomic_DNA"/>
</dbReference>
<evidence type="ECO:0000313" key="1">
    <source>
        <dbReference type="EMBL" id="ACA67209.1"/>
    </source>
</evidence>
<dbReference type="PATRIC" id="fig|502800.11.peg.1534"/>
<organism evidence="1">
    <name type="scientific">Yersinia pseudotuberculosis serotype O:3 (strain YPIII)</name>
    <dbReference type="NCBI Taxonomy" id="502800"/>
    <lineage>
        <taxon>Bacteria</taxon>
        <taxon>Pseudomonadati</taxon>
        <taxon>Pseudomonadota</taxon>
        <taxon>Gammaproteobacteria</taxon>
        <taxon>Enterobacterales</taxon>
        <taxon>Yersiniaceae</taxon>
        <taxon>Yersinia</taxon>
    </lineage>
</organism>
<accession>A0A0H3B086</accession>
<protein>
    <recommendedName>
        <fullName evidence="2">Phage-like protein</fullName>
    </recommendedName>
</protein>
<proteinExistence type="predicted"/>
<reference evidence="1" key="1">
    <citation type="submission" date="2008-02" db="EMBL/GenBank/DDBJ databases">
        <title>Complete sequence of Yersinia pseudotuberculosis YPIII.</title>
        <authorList>
            <consortium name="US DOE Joint Genome Institute"/>
            <person name="Challacombe J.F."/>
            <person name="Bruce D."/>
            <person name="Detter J.C."/>
            <person name="Green L."/>
            <person name="Land M."/>
            <person name="Munk C."/>
            <person name="Lindler L.E."/>
            <person name="Nikolich M.P."/>
            <person name="Brettin T."/>
        </authorList>
    </citation>
    <scope>NUCLEOTIDE SEQUENCE</scope>
    <source>
        <strain evidence="1">YPIII</strain>
    </source>
</reference>
<sequence length="113" mass="12437">MAKILALIAAAFVAGWYLNDLQHDRIELSITRAANKAAEEGRTISEGIASDSARQLEDKLEALRQQGDKYQPVIHTEIIKPVFTNVCATDDYVRLFNESSDAAERTLSGKSAN</sequence>